<dbReference type="InterPro" id="IPR013740">
    <property type="entry name" value="Redoxin"/>
</dbReference>
<name>A0A917MDC5_9FLAO</name>
<dbReference type="CDD" id="cd02966">
    <property type="entry name" value="TlpA_like_family"/>
    <property type="match status" value="1"/>
</dbReference>
<evidence type="ECO:0000256" key="1">
    <source>
        <dbReference type="ARBA" id="ARBA00004196"/>
    </source>
</evidence>
<dbReference type="PANTHER" id="PTHR42852:SF6">
    <property type="entry name" value="THIOL:DISULFIDE INTERCHANGE PROTEIN DSBE"/>
    <property type="match status" value="1"/>
</dbReference>
<keyword evidence="2" id="KW-0201">Cytochrome c-type biogenesis</keyword>
<protein>
    <submittedName>
        <fullName evidence="6">Thiol:disulfide interchange protein</fullName>
    </submittedName>
</protein>
<sequence length="365" mass="42743">MKNSILILCILFCLASCKKQPDTYLIEAKISGIKDSTKVYLFNSHTYKNIDSTIIVNNKFNFKGKLKDPTPVSISISKYDIYTGFWLENKKIKISASKKQLLEKDIDFNKIIIGSETNKIALRYDELLKPLRDRQRKAYIKFSKNLISEEEYKEYRDSTTNISIKFLFENPNNYFSLSNIYDYRTDLKKEKLEEYFSQLPIELKNSSYGKLLDDFIHIKPVKEGDYFVDIIGKNLNDEEVKLSDFKGKIILLDFWAGWCSPCIKQMEEEFPQLIEKYKDKNFQIVSYSFDHDKKLWKDASDKLEISWSNFSKLTKINNDPVALQYGLSITIPTSFIIGADGKILKRVEYDDDLEKELDKVFAKKE</sequence>
<dbReference type="Proteomes" id="UP000633278">
    <property type="component" value="Unassembled WGS sequence"/>
</dbReference>
<evidence type="ECO:0000313" key="6">
    <source>
        <dbReference type="EMBL" id="GGG94789.1"/>
    </source>
</evidence>
<dbReference type="GO" id="GO:0017004">
    <property type="term" value="P:cytochrome complex assembly"/>
    <property type="evidence" value="ECO:0007669"/>
    <property type="project" value="UniProtKB-KW"/>
</dbReference>
<evidence type="ECO:0000256" key="2">
    <source>
        <dbReference type="ARBA" id="ARBA00022748"/>
    </source>
</evidence>
<feature type="domain" description="Thioredoxin" evidence="5">
    <location>
        <begin position="221"/>
        <end position="365"/>
    </location>
</feature>
<dbReference type="InterPro" id="IPR013766">
    <property type="entry name" value="Thioredoxin_domain"/>
</dbReference>
<comment type="caution">
    <text evidence="6">The sequence shown here is derived from an EMBL/GenBank/DDBJ whole genome shotgun (WGS) entry which is preliminary data.</text>
</comment>
<keyword evidence="4" id="KW-0676">Redox-active center</keyword>
<reference evidence="6" key="1">
    <citation type="journal article" date="2014" name="Int. J. Syst. Evol. Microbiol.">
        <title>Complete genome sequence of Corynebacterium casei LMG S-19264T (=DSM 44701T), isolated from a smear-ripened cheese.</title>
        <authorList>
            <consortium name="US DOE Joint Genome Institute (JGI-PGF)"/>
            <person name="Walter F."/>
            <person name="Albersmeier A."/>
            <person name="Kalinowski J."/>
            <person name="Ruckert C."/>
        </authorList>
    </citation>
    <scope>NUCLEOTIDE SEQUENCE</scope>
    <source>
        <strain evidence="6">CGMCC 1.15763</strain>
    </source>
</reference>
<dbReference type="EMBL" id="BMJW01000001">
    <property type="protein sequence ID" value="GGG94789.1"/>
    <property type="molecule type" value="Genomic_DNA"/>
</dbReference>
<dbReference type="GO" id="GO:0016491">
    <property type="term" value="F:oxidoreductase activity"/>
    <property type="evidence" value="ECO:0007669"/>
    <property type="project" value="InterPro"/>
</dbReference>
<dbReference type="Pfam" id="PF08534">
    <property type="entry name" value="Redoxin"/>
    <property type="match status" value="1"/>
</dbReference>
<dbReference type="Gene3D" id="3.40.30.10">
    <property type="entry name" value="Glutaredoxin"/>
    <property type="match status" value="1"/>
</dbReference>
<reference evidence="6" key="2">
    <citation type="submission" date="2020-09" db="EMBL/GenBank/DDBJ databases">
        <authorList>
            <person name="Sun Q."/>
            <person name="Zhou Y."/>
        </authorList>
    </citation>
    <scope>NUCLEOTIDE SEQUENCE</scope>
    <source>
        <strain evidence="6">CGMCC 1.15763</strain>
    </source>
</reference>
<dbReference type="SUPFAM" id="SSF52833">
    <property type="entry name" value="Thioredoxin-like"/>
    <property type="match status" value="1"/>
</dbReference>
<evidence type="ECO:0000256" key="3">
    <source>
        <dbReference type="ARBA" id="ARBA00023157"/>
    </source>
</evidence>
<dbReference type="InterPro" id="IPR025380">
    <property type="entry name" value="DUF4369"/>
</dbReference>
<dbReference type="AlphaFoldDB" id="A0A917MDC5"/>
<dbReference type="RefSeq" id="WP_188598197.1">
    <property type="nucleotide sequence ID" value="NZ_BMJW01000001.1"/>
</dbReference>
<organism evidence="6 7">
    <name type="scientific">Polaribacter pacificus</name>
    <dbReference type="NCBI Taxonomy" id="1775173"/>
    <lineage>
        <taxon>Bacteria</taxon>
        <taxon>Pseudomonadati</taxon>
        <taxon>Bacteroidota</taxon>
        <taxon>Flavobacteriia</taxon>
        <taxon>Flavobacteriales</taxon>
        <taxon>Flavobacteriaceae</taxon>
    </lineage>
</organism>
<dbReference type="PROSITE" id="PS51352">
    <property type="entry name" value="THIOREDOXIN_2"/>
    <property type="match status" value="1"/>
</dbReference>
<dbReference type="PANTHER" id="PTHR42852">
    <property type="entry name" value="THIOL:DISULFIDE INTERCHANGE PROTEIN DSBE"/>
    <property type="match status" value="1"/>
</dbReference>
<gene>
    <name evidence="6" type="ORF">GCM10011416_10260</name>
</gene>
<evidence type="ECO:0000313" key="7">
    <source>
        <dbReference type="Proteomes" id="UP000633278"/>
    </source>
</evidence>
<dbReference type="InterPro" id="IPR036249">
    <property type="entry name" value="Thioredoxin-like_sf"/>
</dbReference>
<comment type="subcellular location">
    <subcellularLocation>
        <location evidence="1">Cell envelope</location>
    </subcellularLocation>
</comment>
<accession>A0A917MDC5</accession>
<dbReference type="Pfam" id="PF14289">
    <property type="entry name" value="DUF4369"/>
    <property type="match status" value="1"/>
</dbReference>
<dbReference type="InterPro" id="IPR050553">
    <property type="entry name" value="Thioredoxin_ResA/DsbE_sf"/>
</dbReference>
<evidence type="ECO:0000259" key="5">
    <source>
        <dbReference type="PROSITE" id="PS51352"/>
    </source>
</evidence>
<proteinExistence type="predicted"/>
<keyword evidence="7" id="KW-1185">Reference proteome</keyword>
<dbReference type="GO" id="GO:0030313">
    <property type="term" value="C:cell envelope"/>
    <property type="evidence" value="ECO:0007669"/>
    <property type="project" value="UniProtKB-SubCell"/>
</dbReference>
<keyword evidence="3" id="KW-1015">Disulfide bond</keyword>
<evidence type="ECO:0000256" key="4">
    <source>
        <dbReference type="ARBA" id="ARBA00023284"/>
    </source>
</evidence>